<dbReference type="InterPro" id="IPR039448">
    <property type="entry name" value="Beta_helix"/>
</dbReference>
<dbReference type="InterPro" id="IPR006626">
    <property type="entry name" value="PbH1"/>
</dbReference>
<dbReference type="EMBL" id="SJPV01000005">
    <property type="protein sequence ID" value="TWU37123.1"/>
    <property type="molecule type" value="Genomic_DNA"/>
</dbReference>
<comment type="caution">
    <text evidence="6">The sequence shown here is derived from an EMBL/GenBank/DDBJ whole genome shotgun (WGS) entry which is preliminary data.</text>
</comment>
<dbReference type="Pfam" id="PF00656">
    <property type="entry name" value="Peptidase_C14"/>
    <property type="match status" value="1"/>
</dbReference>
<dbReference type="Proteomes" id="UP000319143">
    <property type="component" value="Unassembled WGS sequence"/>
</dbReference>
<evidence type="ECO:0000259" key="2">
    <source>
        <dbReference type="Pfam" id="PF00656"/>
    </source>
</evidence>
<dbReference type="InterPro" id="IPR029030">
    <property type="entry name" value="Caspase-like_dom_sf"/>
</dbReference>
<keyword evidence="7" id="KW-1185">Reference proteome</keyword>
<dbReference type="Gene3D" id="2.160.20.10">
    <property type="entry name" value="Single-stranded right-handed beta-helix, Pectin lyase-like"/>
    <property type="match status" value="3"/>
</dbReference>
<evidence type="ECO:0000313" key="7">
    <source>
        <dbReference type="Proteomes" id="UP000319143"/>
    </source>
</evidence>
<sequence length="2237" mass="240092">MRFRRLLKSRRSANKARRAQSRQLRRTPFRRMLQEHLEERALLASWSGTLTSDTTWTNGEVHQITDDLQVAADVTLTIAPGAIVKFRHANVELFVDGTLHAEGTPTAPIVFTSIHDDVGEDTNANGNETAPAAGNWARIVVNGSAVISNTDVRYGGYYYGAMVLGKNGDLTLSSSSLSHSAFDALRLEGTDATLVNNSFTANADAAISMDLNSNPTMNGVALTANGINGLQVDAGVLKRSLAWDDPDIVYWLDDDISVPVGMSLEIGAGQIVKPSNANAELHVNGRLAINGTEAAPVVFTSFADDSRGGDTNGDGDTSVPAPGNWARIQVLDESAGNTVNYFEAHYGGYYYGHALRAVQTGLMISNSTFTRSQHDAVRLEGTDATLTNNAFTTNADAAMSMDLNSNPTINGVALTVNGINGLQVDAGVLKRSLAWDDPDIVYWLDDDISVPVGMSLEIGAGQIVKPSNANAELHVNGSLAINGTEAAPVVFTSFADDTRGGDTNGDGDTSAPAPGNWARIQMLDESAGNTLNYFEAHYGGYYYGHTLRAAATDLAISNSTFTTSQSGAVRLEATDAILNSNAFLDNGDAAVSMDLSSNPDIDGVTLSGNRINGLQVNGGSLTKDLVWDDPDIVYWLDNDIFVPVGMSLEIGAGQIVKPSNANVELHVNGSLAINGTEAAPVVFTSFADDSRGGDTNGDGDASAPAPGNWARIDIRSGSGDHVIDNAVFEYGGYYYGGMLTIDNASVEVSRSWLSHSASDAVRSSGGASAELTNNVLVNNTNRGILATSQSHIKAINNTLDGNSYGAVSSETGSSIELFNNVITYHRVCGVAVDSGAGVVMAYNNIYNPASTNVIGAEDPIDVNGNLSRDPLFFSRGRTGDYRPFAGSPLIDAGLSTGNAFGVTPPATDHSGNPRYDDPGIEPNVGEGLVKYYDIGAFERQMVSDPEADLQIQLMAAPSNVMSGEEVTLTWKVSNLGPNTVTHSWIDSIDLIGTPTGQPARRVLEVVHADGLGVGQSYTKQATIMVPGFWSGDYIWRVSTDARYQVFEAQQEQNNVVESSIVALDVPELLVGQTISSAFTTEGNQQWFRIPVTAGQNLRVTLDREGALGRTELFVGHEYAPNRDSFDIASNRFGGPDANLDIGNAAAGNYYVLAQETSFTEGPIAFELSAELLDFAVDHVNPTRGGNTGNVTVKIAGNAIPSDTTAQLIDARGHVIDSVATHWIDSSQIMATFDLSAAMSGPAELKLISGGIEKELADAFTVQDGGDAGYFSRITGPSFMRVDRQNEFTVTWGNRGTVDAPVHLAYFETTGVSSLSLTPGGPQIDGGHMFLAMSPDSLASVIPPGNEQSFKVYASTSEPGDFSLRLRTIPITATELLAVQIDWDRISSVAKPPSLTELHWSQLFEQLRAQLGATWASMLQIVADNSLQILQQPAGTVATLKPGIDLRPGLLVEIGKAYEALGWTPTDTALGQLADRVAGEAASRPGQVRGLVVTLQDYKGKEPNLLSTKKDMSNIRSFFRSTPEISESNFQFYSDALSAPPPRETTITAQQLEAAVKSLADSSQTDDQLLLFFSMHGVDQADPNNRSSGLVTNSGTFFYEDLLKSLAGAKAKNIVIVVDACYAHALIRRLEYYTDVPEDVEKRITIVTASDQGQMSQSRTGTGGFFTSKFLEELLDLENDRASRGGNSDGRVSVKEALKGVGKNVGGWFAPYQNPKINADAPDVVLYDPAGESKDEIEDELEDDAPTLFERITGGNIEFRGQSGRPRDPNDKASSTINDETMGWISSNQPITYTIHFENLPDPNLPPELTLPAQEVVVTDHLSTNLDWSSLELGSIGFGDTVVPLEAGQSSYQGNTSVSADPYPVHINVDFDTETGLLTWRMQSFDEQTQLYPADPFAGFLPVNDASRQGEGFVTFTIRPKQTLVDRDQIQNTAAIVFDTNDPIITNTVTNTVDDVGPESSVSVLPEAFGTASFTVQWGGSDVGDGSGIATYDIYVSQNDGPFEPLWMSSTETSRTFTGESGNTYGFASVAQDRVGNVEVAPTNADARTLVMIGAWRNPTNPFDVDNSGDVTAYDALLVINELSDSLVHDRETELLIPLRPEGYHDRYYDVEPDGKLTALDALRVINELSIPLVDPSQVSAESVALATVAGILTPTVDRRIDVKRSESSIAEIPRVASWQLSSEWQRYTKTTRDRLFERAPLMESKSESETEQPVFDEMLSTLAKDVSQHWFSELSTT</sequence>
<dbReference type="Gene3D" id="2.60.120.380">
    <property type="match status" value="1"/>
</dbReference>
<evidence type="ECO:0000256" key="1">
    <source>
        <dbReference type="SAM" id="MobiDB-lite"/>
    </source>
</evidence>
<dbReference type="SUPFAM" id="SSF51126">
    <property type="entry name" value="Pectin lyase-like"/>
    <property type="match status" value="2"/>
</dbReference>
<dbReference type="GO" id="GO:0004553">
    <property type="term" value="F:hydrolase activity, hydrolyzing O-glycosyl compounds"/>
    <property type="evidence" value="ECO:0007669"/>
    <property type="project" value="InterPro"/>
</dbReference>
<proteinExistence type="predicted"/>
<dbReference type="InterPro" id="IPR011050">
    <property type="entry name" value="Pectin_lyase_fold/virulence"/>
</dbReference>
<evidence type="ECO:0000259" key="4">
    <source>
        <dbReference type="Pfam" id="PF13229"/>
    </source>
</evidence>
<dbReference type="GO" id="GO:0006508">
    <property type="term" value="P:proteolysis"/>
    <property type="evidence" value="ECO:0007669"/>
    <property type="project" value="InterPro"/>
</dbReference>
<dbReference type="Pfam" id="PF07705">
    <property type="entry name" value="CARDB"/>
    <property type="match status" value="1"/>
</dbReference>
<organism evidence="6 7">
    <name type="scientific">Novipirellula artificiosorum</name>
    <dbReference type="NCBI Taxonomy" id="2528016"/>
    <lineage>
        <taxon>Bacteria</taxon>
        <taxon>Pseudomonadati</taxon>
        <taxon>Planctomycetota</taxon>
        <taxon>Planctomycetia</taxon>
        <taxon>Pirellulales</taxon>
        <taxon>Pirellulaceae</taxon>
        <taxon>Novipirellula</taxon>
    </lineage>
</organism>
<feature type="domain" description="Peptidase C14 caspase" evidence="2">
    <location>
        <begin position="1490"/>
        <end position="1677"/>
    </location>
</feature>
<dbReference type="InterPro" id="IPR011635">
    <property type="entry name" value="CARDB"/>
</dbReference>
<feature type="region of interest" description="Disordered" evidence="1">
    <location>
        <begin position="1756"/>
        <end position="1777"/>
    </location>
</feature>
<dbReference type="InterPro" id="IPR002105">
    <property type="entry name" value="Dockerin_1_rpt"/>
</dbReference>
<gene>
    <name evidence="6" type="ORF">Poly41_32500</name>
</gene>
<dbReference type="Pfam" id="PF24595">
    <property type="entry name" value="DUF7619"/>
    <property type="match status" value="1"/>
</dbReference>
<evidence type="ECO:0000313" key="6">
    <source>
        <dbReference type="EMBL" id="TWU37123.1"/>
    </source>
</evidence>
<feature type="domain" description="Right handed beta helix" evidence="4">
    <location>
        <begin position="139"/>
        <end position="233"/>
    </location>
</feature>
<dbReference type="GO" id="GO:0000272">
    <property type="term" value="P:polysaccharide catabolic process"/>
    <property type="evidence" value="ECO:0007669"/>
    <property type="project" value="InterPro"/>
</dbReference>
<accession>A0A5C6DIC8</accession>
<dbReference type="Gene3D" id="3.40.50.1460">
    <property type="match status" value="1"/>
</dbReference>
<dbReference type="SMART" id="SM00710">
    <property type="entry name" value="PbH1"/>
    <property type="match status" value="11"/>
</dbReference>
<dbReference type="OrthoDB" id="232855at2"/>
<name>A0A5C6DIC8_9BACT</name>
<dbReference type="Gene3D" id="2.60.40.10">
    <property type="entry name" value="Immunoglobulins"/>
    <property type="match status" value="1"/>
</dbReference>
<feature type="region of interest" description="Disordered" evidence="1">
    <location>
        <begin position="495"/>
        <end position="514"/>
    </location>
</feature>
<dbReference type="SUPFAM" id="SSF52129">
    <property type="entry name" value="Caspase-like"/>
    <property type="match status" value="1"/>
</dbReference>
<dbReference type="InterPro" id="IPR055353">
    <property type="entry name" value="DUF7619"/>
</dbReference>
<feature type="domain" description="Right handed beta helix" evidence="4">
    <location>
        <begin position="734"/>
        <end position="847"/>
    </location>
</feature>
<feature type="domain" description="DUF7619" evidence="5">
    <location>
        <begin position="1901"/>
        <end position="1951"/>
    </location>
</feature>
<protein>
    <submittedName>
        <fullName evidence="6">Nonribosomal peptide synthase</fullName>
    </submittedName>
</protein>
<reference evidence="6 7" key="1">
    <citation type="submission" date="2019-02" db="EMBL/GenBank/DDBJ databases">
        <title>Deep-cultivation of Planctomycetes and their phenomic and genomic characterization uncovers novel biology.</title>
        <authorList>
            <person name="Wiegand S."/>
            <person name="Jogler M."/>
            <person name="Boedeker C."/>
            <person name="Pinto D."/>
            <person name="Vollmers J."/>
            <person name="Rivas-Marin E."/>
            <person name="Kohn T."/>
            <person name="Peeters S.H."/>
            <person name="Heuer A."/>
            <person name="Rast P."/>
            <person name="Oberbeckmann S."/>
            <person name="Bunk B."/>
            <person name="Jeske O."/>
            <person name="Meyerdierks A."/>
            <person name="Storesund J.E."/>
            <person name="Kallscheuer N."/>
            <person name="Luecker S."/>
            <person name="Lage O.M."/>
            <person name="Pohl T."/>
            <person name="Merkel B.J."/>
            <person name="Hornburger P."/>
            <person name="Mueller R.-W."/>
            <person name="Bruemmer F."/>
            <person name="Labrenz M."/>
            <person name="Spormann A.M."/>
            <person name="Op Den Camp H."/>
            <person name="Overmann J."/>
            <person name="Amann R."/>
            <person name="Jetten M.S.M."/>
            <person name="Mascher T."/>
            <person name="Medema M.H."/>
            <person name="Devos D.P."/>
            <person name="Kaster A.-K."/>
            <person name="Ovreas L."/>
            <person name="Rohde M."/>
            <person name="Galperin M.Y."/>
            <person name="Jogler C."/>
        </authorList>
    </citation>
    <scope>NUCLEOTIDE SEQUENCE [LARGE SCALE GENOMIC DNA]</scope>
    <source>
        <strain evidence="6 7">Poly41</strain>
    </source>
</reference>
<dbReference type="InterPro" id="IPR013783">
    <property type="entry name" value="Ig-like_fold"/>
</dbReference>
<feature type="domain" description="CARDB" evidence="3">
    <location>
        <begin position="947"/>
        <end position="1056"/>
    </location>
</feature>
<evidence type="ECO:0000259" key="3">
    <source>
        <dbReference type="Pfam" id="PF07705"/>
    </source>
</evidence>
<dbReference type="Pfam" id="PF13229">
    <property type="entry name" value="Beta_helix"/>
    <property type="match status" value="2"/>
</dbReference>
<dbReference type="InterPro" id="IPR012334">
    <property type="entry name" value="Pectin_lyas_fold"/>
</dbReference>
<evidence type="ECO:0000259" key="5">
    <source>
        <dbReference type="Pfam" id="PF24595"/>
    </source>
</evidence>
<dbReference type="Pfam" id="PF00404">
    <property type="entry name" value="Dockerin_1"/>
    <property type="match status" value="1"/>
</dbReference>
<dbReference type="GO" id="GO:0004197">
    <property type="term" value="F:cysteine-type endopeptidase activity"/>
    <property type="evidence" value="ECO:0007669"/>
    <property type="project" value="InterPro"/>
</dbReference>
<dbReference type="InterPro" id="IPR011600">
    <property type="entry name" value="Pept_C14_caspase"/>
</dbReference>